<feature type="compositionally biased region" description="Polar residues" evidence="5">
    <location>
        <begin position="1120"/>
        <end position="1133"/>
    </location>
</feature>
<keyword evidence="4" id="KW-0539">Nucleus</keyword>
<feature type="compositionally biased region" description="Polar residues" evidence="5">
    <location>
        <begin position="2115"/>
        <end position="2126"/>
    </location>
</feature>
<comment type="caution">
    <text evidence="9">The sequence shown here is derived from an EMBL/GenBank/DDBJ whole genome shotgun (WGS) entry which is preliminary data.</text>
</comment>
<feature type="compositionally biased region" description="Polar residues" evidence="5">
    <location>
        <begin position="1166"/>
        <end position="1182"/>
    </location>
</feature>
<name>A0A9N9LMS3_9HELO</name>
<feature type="compositionally biased region" description="Basic and acidic residues" evidence="5">
    <location>
        <begin position="2243"/>
        <end position="2296"/>
    </location>
</feature>
<comment type="subcellular location">
    <subcellularLocation>
        <location evidence="1">Nucleus</location>
    </subcellularLocation>
</comment>
<dbReference type="Pfam" id="PF11732">
    <property type="entry name" value="Thoc2"/>
    <property type="match status" value="1"/>
</dbReference>
<dbReference type="Pfam" id="PF11262">
    <property type="entry name" value="Tho2"/>
    <property type="match status" value="1"/>
</dbReference>
<feature type="compositionally biased region" description="Basic and acidic residues" evidence="5">
    <location>
        <begin position="29"/>
        <end position="39"/>
    </location>
</feature>
<feature type="compositionally biased region" description="Polar residues" evidence="5">
    <location>
        <begin position="2179"/>
        <end position="2190"/>
    </location>
</feature>
<dbReference type="EMBL" id="CAJVRM010000156">
    <property type="protein sequence ID" value="CAG8975940.1"/>
    <property type="molecule type" value="Genomic_DNA"/>
</dbReference>
<feature type="region of interest" description="Disordered" evidence="5">
    <location>
        <begin position="1539"/>
        <end position="1585"/>
    </location>
</feature>
<dbReference type="InterPro" id="IPR032302">
    <property type="entry name" value="THOC2_N"/>
</dbReference>
<accession>A0A9N9LMS3</accession>
<feature type="compositionally biased region" description="Polar residues" evidence="5">
    <location>
        <begin position="81"/>
        <end position="93"/>
    </location>
</feature>
<feature type="compositionally biased region" description="Pro residues" evidence="5">
    <location>
        <begin position="1994"/>
        <end position="2004"/>
    </location>
</feature>
<evidence type="ECO:0000256" key="5">
    <source>
        <dbReference type="SAM" id="MobiDB-lite"/>
    </source>
</evidence>
<comment type="similarity">
    <text evidence="2">Belongs to the THOC2 family.</text>
</comment>
<dbReference type="OrthoDB" id="29024at2759"/>
<feature type="region of interest" description="Disordered" evidence="5">
    <location>
        <begin position="1640"/>
        <end position="2402"/>
    </location>
</feature>
<dbReference type="Proteomes" id="UP000701801">
    <property type="component" value="Unassembled WGS sequence"/>
</dbReference>
<feature type="compositionally biased region" description="Low complexity" evidence="5">
    <location>
        <begin position="1597"/>
        <end position="1621"/>
    </location>
</feature>
<reference evidence="9" key="1">
    <citation type="submission" date="2021-07" db="EMBL/GenBank/DDBJ databases">
        <authorList>
            <person name="Durling M."/>
        </authorList>
    </citation>
    <scope>NUCLEOTIDE SEQUENCE</scope>
</reference>
<dbReference type="InterPro" id="IPR040007">
    <property type="entry name" value="Tho2"/>
</dbReference>
<dbReference type="PANTHER" id="PTHR21597">
    <property type="entry name" value="THO2 PROTEIN"/>
    <property type="match status" value="1"/>
</dbReference>
<organism evidence="9 10">
    <name type="scientific">Hymenoscyphus albidus</name>
    <dbReference type="NCBI Taxonomy" id="595503"/>
    <lineage>
        <taxon>Eukaryota</taxon>
        <taxon>Fungi</taxon>
        <taxon>Dikarya</taxon>
        <taxon>Ascomycota</taxon>
        <taxon>Pezizomycotina</taxon>
        <taxon>Leotiomycetes</taxon>
        <taxon>Helotiales</taxon>
        <taxon>Helotiaceae</taxon>
        <taxon>Hymenoscyphus</taxon>
    </lineage>
</organism>
<evidence type="ECO:0000313" key="10">
    <source>
        <dbReference type="Proteomes" id="UP000701801"/>
    </source>
</evidence>
<feature type="compositionally biased region" description="Polar residues" evidence="5">
    <location>
        <begin position="2151"/>
        <end position="2161"/>
    </location>
</feature>
<feature type="compositionally biased region" description="Low complexity" evidence="5">
    <location>
        <begin position="1643"/>
        <end position="1657"/>
    </location>
</feature>
<feature type="compositionally biased region" description="Basic and acidic residues" evidence="5">
    <location>
        <begin position="1862"/>
        <end position="1878"/>
    </location>
</feature>
<feature type="region of interest" description="Disordered" evidence="5">
    <location>
        <begin position="1597"/>
        <end position="1628"/>
    </location>
</feature>
<dbReference type="InterPro" id="IPR021726">
    <property type="entry name" value="THO_THOC2_N"/>
</dbReference>
<proteinExistence type="inferred from homology"/>
<feature type="compositionally biased region" description="Basic and acidic residues" evidence="5">
    <location>
        <begin position="1145"/>
        <end position="1160"/>
    </location>
</feature>
<dbReference type="GO" id="GO:0006397">
    <property type="term" value="P:mRNA processing"/>
    <property type="evidence" value="ECO:0007669"/>
    <property type="project" value="InterPro"/>
</dbReference>
<keyword evidence="10" id="KW-1185">Reference proteome</keyword>
<feature type="compositionally biased region" description="Basic and acidic residues" evidence="5">
    <location>
        <begin position="2306"/>
        <end position="2333"/>
    </location>
</feature>
<sequence length="2402" mass="264869">MAPVKRKRTGDMGDGRPSPHRPDTTNLGRHSEMMRDGGNRRSSRGGQGGRGGRSRNDDRNNPNKLTVSARATPTPGPMSPPTRTGSAAQTPTTAAYEVPSPVVKRDVAPFDYDFVTDERVASWSTSGRQEVIEAGRQARQDEDPMDLASIFQELARASLDGRIDAVDGGTCVKEILAPDAAPAAGSSGSFDAQTLFLDSLSMIFDAEPPPFNPAMRPFTASTGISHDVLRQILDAQLLQNLGLTRDTFIRVGIRQATHLLYRQANYNLLREESEGYSKLATELFTASGGNSQFLDYATSEHVEDAFERVKGLIGTFDLDVGRVLDITLDVFAALLIKQYKFFVKFLRVSSWWPKNPLQSNVTDMEGLPKWALPGSDIPVSPPGVDDDKFISARILRDTAFWNRAREIGLDAFFELGGRKAIDSDSKNRILNKEGKSEAELDADRKWIEETGTLPPSGNRIAAQLLGFKLRYYASSARNKGESLPANLIYLAALLIKIGFISLRDLYPHLYPLDEDMPAVREAKEKELAEKEKLTRPSGAANALTMAGALADDTLPNGGRTRDAPTKSDTAAPATAEAEVKDVDDPPDQKIQLLVCLLTVGAIPESLFILGRFPWIPELYPDILPLIHRLLNYSIKDMYALSRPTSPQSSSDCTTKKYVDPDQSGMPRGQIRLAQVTPRNLLRWPFPEKYDVGENLAYKFYWEEWPDIIPVCQSVDDVFTLCSTLLNLSGINIGKDAPLLSKLARIGVMSLTKDNSPQNLGRWQDLLKRLLVPALSMTQANTGVVNDVYDVLRFYPVSIRYSIYAEWYEGQISRLPIMKKAFAHTKIQTQSTMKRISKDNTTHMARQLAKIAYASPGVVFNVALGQIEAYDNLTETFVECARYFTDLGYDVLVWSLMSSLGGKDRNRNNAEFALLPSKWLLALSRFTGKVFKRYSIMNLSPIVHYVNDQLYHGNSTDLVILQELIGQMAGVVPDTDFNDAQLAAVTGGPALRRWTLTNLQDRRYQSEKTAKRLLKALTETRLAGQILISIAQHRQSAIYGVADSQAHIKMLATMIDNTNLMLFQYLDLLSSNLDHDEFDQQVPGIAQMLTDFGIEPRLAFLIGRKSFKYRISHISAPAVNGDNTESQQPQQGSKTDAEGDVGMSEIGDKINGEASKGEGSTHGDVQMTDSSSPPASTNETPSPLSDAYGDIMNPLLTSVKQVLPESTWNAMSPDFYIKFWGSTLSDLGSPDVLYHAELKKLQHQEKIAITDSSDRSRAGIAKRDELRKTLGQNREAIHAEMTAGIAAYPAIKARLLKGKNQWFLPTAKADDISDEFLEKCIIPRLLLSPTDAEFAFRLIKFLHDQGIPNFRTLSLYSRIFKSNRLRTLIFTCSIREAENLGRFLKLVLSDLQLWHNKASFYEEQAWGKTKSLPGFAKSMNSDGTPKGLLEYEGEESNSVSFKNLLLAWHKALNSALRDCLDGSEWMHIRNAITVLKTVGDVFPMIDFMGQGFIKQLETIAAREKGRREDLALTGNAVLVQLKKRMDNWVLVQAFGHSMGVPGQNGNSTPSSQAKAPTPKTTLKPTAPEFQPSRASPTSISTPKLGEVEDGEVDDAKNAAAGAKATKPAVDATATTPAPQAAPEPKDGRSEVLIQRERIRRENAAKAQSAAQSHSSALSCPDTSRVNNSMVLPDRGPLSLPSRPEVPFPGRSLDRHRQHPDRRDIRDPGPGRMDRPGDRPREYNGIDRRGEPGARDFGRLPDRIPGPDRERTRPDPPPRWTPDSSRDNANIDRAANSGRSNDGNGRMPRENGMPPPRALGVTADRGAPPINPDRLDRISHVSPDLINPERAALISSDVRSESPRRHRDDRDRGGPRVQSPPRSHGSDRDHLDGRRDDRPSRAGPGDNHSSRGRNDEIPPPPAGPRNDRPSERTLERNDRSGAFQSPPNPRTVDPNHGRLNPAPQQDPSFGRLNPAPPQDIPSGPRDRHLRGSRNISGPARSDGRDARAQPEQIARPPTPEKQPPTGPASGRHSRRTASGQFDNVSLQSGSAPSTPTVGVASTAMHTHPDRMRVIGSNPQTPVATPPMHPDRMKAAFGSEPHSRPPLPPNQMHSSGGRNRPPVPAVNTATPPSGPKGVQQSPITPNSNGMVPPTGPSSSNERQQRGGGARRQLTGINSMLQQAGQPDRMNVRGRGGVRGGMQQESPISASPNSMIPPPPPPGRPGPRDQIPDRVELFDNNEAPPVEDREKQRSSRRPGRHSRRSSRSPDRVRESKRTGADDERPSRSEHRERRGGDRGLERDPERERHPGRSPHRDLVTGREPGGSSRDGGRERDSHRESGRRDGRERDVVRDPHEVPWSGDRGGSERTVGGRSREDRPSRGDDRRGGEGRDTRGSRGDDSGRKRRGDEGGMDSRGHEGKRPRRA</sequence>
<protein>
    <recommendedName>
        <fullName evidence="3">THO complex subunit 2</fullName>
    </recommendedName>
</protein>
<dbReference type="GO" id="GO:0000445">
    <property type="term" value="C:THO complex part of transcription export complex"/>
    <property type="evidence" value="ECO:0007669"/>
    <property type="project" value="TreeGrafter"/>
</dbReference>
<evidence type="ECO:0000259" key="8">
    <source>
        <dbReference type="Pfam" id="PF16134"/>
    </source>
</evidence>
<feature type="domain" description="THO complex subunitTHOC2 C-terminal" evidence="6">
    <location>
        <begin position="1207"/>
        <end position="1520"/>
    </location>
</feature>
<feature type="compositionally biased region" description="Basic residues" evidence="5">
    <location>
        <begin position="2230"/>
        <end position="2242"/>
    </location>
</feature>
<feature type="compositionally biased region" description="Basic and acidic residues" evidence="5">
    <location>
        <begin position="2202"/>
        <end position="2213"/>
    </location>
</feature>
<feature type="compositionally biased region" description="Basic and acidic residues" evidence="5">
    <location>
        <begin position="1836"/>
        <end position="1852"/>
    </location>
</feature>
<feature type="domain" description="THO complex subunitTHOC2 N-terminal" evidence="7">
    <location>
        <begin position="847"/>
        <end position="923"/>
    </location>
</feature>
<evidence type="ECO:0000313" key="9">
    <source>
        <dbReference type="EMBL" id="CAG8975940.1"/>
    </source>
</evidence>
<evidence type="ECO:0000256" key="4">
    <source>
        <dbReference type="ARBA" id="ARBA00023242"/>
    </source>
</evidence>
<feature type="compositionally biased region" description="Polar residues" evidence="5">
    <location>
        <begin position="1659"/>
        <end position="1668"/>
    </location>
</feature>
<dbReference type="GO" id="GO:0003729">
    <property type="term" value="F:mRNA binding"/>
    <property type="evidence" value="ECO:0007669"/>
    <property type="project" value="TreeGrafter"/>
</dbReference>
<dbReference type="PANTHER" id="PTHR21597:SF0">
    <property type="entry name" value="THO COMPLEX SUBUNIT 2"/>
    <property type="match status" value="1"/>
</dbReference>
<feature type="compositionally biased region" description="Pro residues" evidence="5">
    <location>
        <begin position="2191"/>
        <end position="2201"/>
    </location>
</feature>
<evidence type="ECO:0000259" key="6">
    <source>
        <dbReference type="Pfam" id="PF11262"/>
    </source>
</evidence>
<evidence type="ECO:0000256" key="1">
    <source>
        <dbReference type="ARBA" id="ARBA00004123"/>
    </source>
</evidence>
<dbReference type="InterPro" id="IPR021418">
    <property type="entry name" value="THO_THOC2_C"/>
</dbReference>
<feature type="compositionally biased region" description="Basic and acidic residues" evidence="5">
    <location>
        <begin position="1903"/>
        <end position="1917"/>
    </location>
</feature>
<feature type="region of interest" description="Disordered" evidence="5">
    <location>
        <begin position="1"/>
        <end position="97"/>
    </location>
</feature>
<feature type="compositionally biased region" description="Polar residues" evidence="5">
    <location>
        <begin position="62"/>
        <end position="71"/>
    </location>
</feature>
<feature type="compositionally biased region" description="Low complexity" evidence="5">
    <location>
        <begin position="1552"/>
        <end position="1566"/>
    </location>
</feature>
<evidence type="ECO:0000256" key="2">
    <source>
        <dbReference type="ARBA" id="ARBA00007857"/>
    </source>
</evidence>
<feature type="domain" description="THO complex subunit 2 N-terminal" evidence="8">
    <location>
        <begin position="115"/>
        <end position="845"/>
    </location>
</feature>
<feature type="compositionally biased region" description="Polar residues" evidence="5">
    <location>
        <begin position="1571"/>
        <end position="1580"/>
    </location>
</feature>
<feature type="compositionally biased region" description="Basic and acidic residues" evidence="5">
    <location>
        <begin position="1699"/>
        <end position="1754"/>
    </location>
</feature>
<feature type="region of interest" description="Disordered" evidence="5">
    <location>
        <begin position="1117"/>
        <end position="1188"/>
    </location>
</feature>
<feature type="region of interest" description="Disordered" evidence="5">
    <location>
        <begin position="551"/>
        <end position="582"/>
    </location>
</feature>
<feature type="compositionally biased region" description="Polar residues" evidence="5">
    <location>
        <begin position="2014"/>
        <end position="2034"/>
    </location>
</feature>
<dbReference type="GO" id="GO:0006406">
    <property type="term" value="P:mRNA export from nucleus"/>
    <property type="evidence" value="ECO:0007669"/>
    <property type="project" value="InterPro"/>
</dbReference>
<evidence type="ECO:0000259" key="7">
    <source>
        <dbReference type="Pfam" id="PF11732"/>
    </source>
</evidence>
<feature type="compositionally biased region" description="Basic and acidic residues" evidence="5">
    <location>
        <begin position="2350"/>
        <end position="2396"/>
    </location>
</feature>
<dbReference type="Pfam" id="PF16134">
    <property type="entry name" value="THOC2_N"/>
    <property type="match status" value="1"/>
</dbReference>
<feature type="compositionally biased region" description="Polar residues" evidence="5">
    <location>
        <begin position="1542"/>
        <end position="1551"/>
    </location>
</feature>
<gene>
    <name evidence="9" type="ORF">HYALB_00007070</name>
</gene>
<evidence type="ECO:0000256" key="3">
    <source>
        <dbReference type="ARBA" id="ARBA00019596"/>
    </source>
</evidence>